<evidence type="ECO:0000256" key="1">
    <source>
        <dbReference type="SAM" id="MobiDB-lite"/>
    </source>
</evidence>
<dbReference type="PANTHER" id="PTHR47843">
    <property type="entry name" value="BTB DOMAIN-CONTAINING PROTEIN-RELATED"/>
    <property type="match status" value="1"/>
</dbReference>
<dbReference type="Proteomes" id="UP000664132">
    <property type="component" value="Unassembled WGS sequence"/>
</dbReference>
<dbReference type="CDD" id="cd18186">
    <property type="entry name" value="BTB_POZ_ZBTB_KLHL-like"/>
    <property type="match status" value="1"/>
</dbReference>
<feature type="region of interest" description="Disordered" evidence="1">
    <location>
        <begin position="1"/>
        <end position="35"/>
    </location>
</feature>
<dbReference type="OrthoDB" id="194443at2759"/>
<comment type="caution">
    <text evidence="3">The sequence shown here is derived from an EMBL/GenBank/DDBJ whole genome shotgun (WGS) entry which is preliminary data.</text>
</comment>
<dbReference type="AlphaFoldDB" id="A0A8H7T5C7"/>
<dbReference type="Pfam" id="PF00651">
    <property type="entry name" value="BTB"/>
    <property type="match status" value="1"/>
</dbReference>
<dbReference type="PANTHER" id="PTHR47843:SF2">
    <property type="entry name" value="BTB DOMAIN-CONTAINING PROTEIN"/>
    <property type="match status" value="1"/>
</dbReference>
<dbReference type="PROSITE" id="PS50097">
    <property type="entry name" value="BTB"/>
    <property type="match status" value="1"/>
</dbReference>
<proteinExistence type="predicted"/>
<dbReference type="EMBL" id="JAFJYH010000361">
    <property type="protein sequence ID" value="KAG4412688.1"/>
    <property type="molecule type" value="Genomic_DNA"/>
</dbReference>
<evidence type="ECO:0000259" key="2">
    <source>
        <dbReference type="PROSITE" id="PS50097"/>
    </source>
</evidence>
<evidence type="ECO:0000313" key="3">
    <source>
        <dbReference type="EMBL" id="KAG4412688.1"/>
    </source>
</evidence>
<name>A0A8H7T5C7_9HELO</name>
<reference evidence="3" key="1">
    <citation type="submission" date="2021-02" db="EMBL/GenBank/DDBJ databases">
        <title>Genome sequence Cadophora malorum strain M34.</title>
        <authorList>
            <person name="Stefanovic E."/>
            <person name="Vu D."/>
            <person name="Scully C."/>
            <person name="Dijksterhuis J."/>
            <person name="Roader J."/>
            <person name="Houbraken J."/>
        </authorList>
    </citation>
    <scope>NUCLEOTIDE SEQUENCE</scope>
    <source>
        <strain evidence="3">M34</strain>
    </source>
</reference>
<feature type="compositionally biased region" description="Low complexity" evidence="1">
    <location>
        <begin position="9"/>
        <end position="22"/>
    </location>
</feature>
<feature type="domain" description="BTB" evidence="2">
    <location>
        <begin position="43"/>
        <end position="112"/>
    </location>
</feature>
<sequence length="142" mass="15988">MMTPKVALRSSSSSPSSSAAMMRSKEQGKGKWTGKLSLKNPSKLVTLLVDQDTEKFVVHNELACHYTPVLKAAFESNFIEGQTQTYKLQDTTKGAVRLLVQWLYPQTLDTIELTESHITDSNKDKERWNEPMVAQDQSLVEL</sequence>
<dbReference type="SUPFAM" id="SSF54695">
    <property type="entry name" value="POZ domain"/>
    <property type="match status" value="1"/>
</dbReference>
<dbReference type="InterPro" id="IPR011333">
    <property type="entry name" value="SKP1/BTB/POZ_sf"/>
</dbReference>
<protein>
    <recommendedName>
        <fullName evidence="2">BTB domain-containing protein</fullName>
    </recommendedName>
</protein>
<organism evidence="3 4">
    <name type="scientific">Cadophora malorum</name>
    <dbReference type="NCBI Taxonomy" id="108018"/>
    <lineage>
        <taxon>Eukaryota</taxon>
        <taxon>Fungi</taxon>
        <taxon>Dikarya</taxon>
        <taxon>Ascomycota</taxon>
        <taxon>Pezizomycotina</taxon>
        <taxon>Leotiomycetes</taxon>
        <taxon>Helotiales</taxon>
        <taxon>Ploettnerulaceae</taxon>
        <taxon>Cadophora</taxon>
    </lineage>
</organism>
<dbReference type="InterPro" id="IPR000210">
    <property type="entry name" value="BTB/POZ_dom"/>
</dbReference>
<evidence type="ECO:0000313" key="4">
    <source>
        <dbReference type="Proteomes" id="UP000664132"/>
    </source>
</evidence>
<accession>A0A8H7T5C7</accession>
<dbReference type="Gene3D" id="3.30.710.10">
    <property type="entry name" value="Potassium Channel Kv1.1, Chain A"/>
    <property type="match status" value="1"/>
</dbReference>
<gene>
    <name evidence="3" type="ORF">IFR04_014191</name>
</gene>
<keyword evidence="4" id="KW-1185">Reference proteome</keyword>